<evidence type="ECO:0000313" key="2">
    <source>
        <dbReference type="EMBL" id="NYD29121.1"/>
    </source>
</evidence>
<dbReference type="GO" id="GO:0003824">
    <property type="term" value="F:catalytic activity"/>
    <property type="evidence" value="ECO:0007669"/>
    <property type="project" value="InterPro"/>
</dbReference>
<keyword evidence="3" id="KW-1185">Reference proteome</keyword>
<dbReference type="Proteomes" id="UP000582231">
    <property type="component" value="Unassembled WGS sequence"/>
</dbReference>
<dbReference type="SUPFAM" id="SSF56219">
    <property type="entry name" value="DNase I-like"/>
    <property type="match status" value="1"/>
</dbReference>
<dbReference type="Pfam" id="PF03372">
    <property type="entry name" value="Exo_endo_phos"/>
    <property type="match status" value="1"/>
</dbReference>
<dbReference type="EMBL" id="JACCBF010000001">
    <property type="protein sequence ID" value="NYD29121.1"/>
    <property type="molecule type" value="Genomic_DNA"/>
</dbReference>
<dbReference type="InterPro" id="IPR005135">
    <property type="entry name" value="Endo/exonuclease/phosphatase"/>
</dbReference>
<dbReference type="InterPro" id="IPR036691">
    <property type="entry name" value="Endo/exonu/phosph_ase_sf"/>
</dbReference>
<dbReference type="AlphaFoldDB" id="A0A852R6A5"/>
<comment type="caution">
    <text evidence="2">The sequence shown here is derived from an EMBL/GenBank/DDBJ whole genome shotgun (WGS) entry which is preliminary data.</text>
</comment>
<gene>
    <name evidence="2" type="ORF">BJ958_000667</name>
</gene>
<proteinExistence type="predicted"/>
<dbReference type="Gene3D" id="3.60.10.10">
    <property type="entry name" value="Endonuclease/exonuclease/phosphatase"/>
    <property type="match status" value="1"/>
</dbReference>
<sequence length="217" mass="23465">MRIGTWNLAGRWDARHADLLSTLACDVLLLTEVSDRIDLPGTTHVTAATMAARRRWAAIWSRHPVAPLPDPHGATAMAEIEGLRFCSSVLPWRSCGSRSPWVGETTEQRTRNAVDAISTARPDVWGGDWNHAMDGREYSGSAAGRRHLLAALHQLGLGAPTATAPHQIDGLLSIDHVAVPAGWQAHVEHHSALVAGGRLSDHDAYVVEVLPRSIDRG</sequence>
<protein>
    <recommendedName>
        <fullName evidence="1">Endonuclease/exonuclease/phosphatase domain-containing protein</fullName>
    </recommendedName>
</protein>
<feature type="domain" description="Endonuclease/exonuclease/phosphatase" evidence="1">
    <location>
        <begin position="4"/>
        <end position="202"/>
    </location>
</feature>
<reference evidence="2 3" key="1">
    <citation type="submission" date="2020-07" db="EMBL/GenBank/DDBJ databases">
        <title>Sequencing the genomes of 1000 actinobacteria strains.</title>
        <authorList>
            <person name="Klenk H.-P."/>
        </authorList>
    </citation>
    <scope>NUCLEOTIDE SEQUENCE [LARGE SCALE GENOMIC DNA]</scope>
    <source>
        <strain evidence="2 3">DSM 19082</strain>
    </source>
</reference>
<dbReference type="RefSeq" id="WP_179725530.1">
    <property type="nucleotide sequence ID" value="NZ_BAABEF010000001.1"/>
</dbReference>
<organism evidence="2 3">
    <name type="scientific">Nocardioides kongjuensis</name>
    <dbReference type="NCBI Taxonomy" id="349522"/>
    <lineage>
        <taxon>Bacteria</taxon>
        <taxon>Bacillati</taxon>
        <taxon>Actinomycetota</taxon>
        <taxon>Actinomycetes</taxon>
        <taxon>Propionibacteriales</taxon>
        <taxon>Nocardioidaceae</taxon>
        <taxon>Nocardioides</taxon>
    </lineage>
</organism>
<name>A0A852R6A5_9ACTN</name>
<accession>A0A852R6A5</accession>
<evidence type="ECO:0000259" key="1">
    <source>
        <dbReference type="Pfam" id="PF03372"/>
    </source>
</evidence>
<evidence type="ECO:0000313" key="3">
    <source>
        <dbReference type="Proteomes" id="UP000582231"/>
    </source>
</evidence>